<protein>
    <submittedName>
        <fullName evidence="2">Uncharacterized protein</fullName>
    </submittedName>
</protein>
<reference evidence="2" key="1">
    <citation type="journal article" date="2020" name="Stud. Mycol.">
        <title>101 Dothideomycetes genomes: a test case for predicting lifestyles and emergence of pathogens.</title>
        <authorList>
            <person name="Haridas S."/>
            <person name="Albert R."/>
            <person name="Binder M."/>
            <person name="Bloem J."/>
            <person name="Labutti K."/>
            <person name="Salamov A."/>
            <person name="Andreopoulos B."/>
            <person name="Baker S."/>
            <person name="Barry K."/>
            <person name="Bills G."/>
            <person name="Bluhm B."/>
            <person name="Cannon C."/>
            <person name="Castanera R."/>
            <person name="Culley D."/>
            <person name="Daum C."/>
            <person name="Ezra D."/>
            <person name="Gonzalez J."/>
            <person name="Henrissat B."/>
            <person name="Kuo A."/>
            <person name="Liang C."/>
            <person name="Lipzen A."/>
            <person name="Lutzoni F."/>
            <person name="Magnuson J."/>
            <person name="Mondo S."/>
            <person name="Nolan M."/>
            <person name="Ohm R."/>
            <person name="Pangilinan J."/>
            <person name="Park H.-J."/>
            <person name="Ramirez L."/>
            <person name="Alfaro M."/>
            <person name="Sun H."/>
            <person name="Tritt A."/>
            <person name="Yoshinaga Y."/>
            <person name="Zwiers L.-H."/>
            <person name="Turgeon B."/>
            <person name="Goodwin S."/>
            <person name="Spatafora J."/>
            <person name="Crous P."/>
            <person name="Grigoriev I."/>
        </authorList>
    </citation>
    <scope>NUCLEOTIDE SEQUENCE</scope>
    <source>
        <strain evidence="2">CBS 262.69</strain>
    </source>
</reference>
<accession>A0A6G1HTC5</accession>
<evidence type="ECO:0000313" key="3">
    <source>
        <dbReference type="Proteomes" id="UP000799640"/>
    </source>
</evidence>
<organism evidence="2 3">
    <name type="scientific">Trichodelitschia bisporula</name>
    <dbReference type="NCBI Taxonomy" id="703511"/>
    <lineage>
        <taxon>Eukaryota</taxon>
        <taxon>Fungi</taxon>
        <taxon>Dikarya</taxon>
        <taxon>Ascomycota</taxon>
        <taxon>Pezizomycotina</taxon>
        <taxon>Dothideomycetes</taxon>
        <taxon>Dothideomycetes incertae sedis</taxon>
        <taxon>Phaeotrichales</taxon>
        <taxon>Phaeotrichaceae</taxon>
        <taxon>Trichodelitschia</taxon>
    </lineage>
</organism>
<evidence type="ECO:0000256" key="1">
    <source>
        <dbReference type="SAM" id="Phobius"/>
    </source>
</evidence>
<dbReference type="Proteomes" id="UP000799640">
    <property type="component" value="Unassembled WGS sequence"/>
</dbReference>
<name>A0A6G1HTC5_9PEZI</name>
<gene>
    <name evidence="2" type="ORF">EJ06DRAFT_73717</name>
</gene>
<feature type="transmembrane region" description="Helical" evidence="1">
    <location>
        <begin position="30"/>
        <end position="51"/>
    </location>
</feature>
<dbReference type="EMBL" id="ML996698">
    <property type="protein sequence ID" value="KAF2399161.1"/>
    <property type="molecule type" value="Genomic_DNA"/>
</dbReference>
<evidence type="ECO:0000313" key="2">
    <source>
        <dbReference type="EMBL" id="KAF2399161.1"/>
    </source>
</evidence>
<keyword evidence="1" id="KW-1133">Transmembrane helix</keyword>
<dbReference type="AlphaFoldDB" id="A0A6G1HTC5"/>
<keyword evidence="1" id="KW-0812">Transmembrane</keyword>
<keyword evidence="3" id="KW-1185">Reference proteome</keyword>
<proteinExistence type="predicted"/>
<sequence length="80" mass="9423">MRIRYLMEVVVYGYCKKSTSIMCYGVDSHVLHFVIVVHFFVVFYSLPFCFLSTVDRPRFLYAHSTPISPRHVIISHHVQT</sequence>
<keyword evidence="1" id="KW-0472">Membrane</keyword>